<proteinExistence type="predicted"/>
<name>A0A4Q9KZE9_9MICR</name>
<keyword evidence="1" id="KW-0472">Membrane</keyword>
<feature type="transmembrane region" description="Helical" evidence="1">
    <location>
        <begin position="30"/>
        <end position="48"/>
    </location>
</feature>
<dbReference type="SUPFAM" id="SSF52047">
    <property type="entry name" value="RNI-like"/>
    <property type="match status" value="1"/>
</dbReference>
<keyword evidence="1" id="KW-1133">Transmembrane helix</keyword>
<reference evidence="2 3" key="1">
    <citation type="submission" date="2017-12" db="EMBL/GenBank/DDBJ databases">
        <authorList>
            <person name="Pombert J.-F."/>
            <person name="Haag K.L."/>
            <person name="Ebert D."/>
        </authorList>
    </citation>
    <scope>NUCLEOTIDE SEQUENCE [LARGE SCALE GENOMIC DNA]</scope>
    <source>
        <strain evidence="2">FI-OER-3-3</strain>
    </source>
</reference>
<keyword evidence="1" id="KW-0812">Transmembrane</keyword>
<dbReference type="InterPro" id="IPR032675">
    <property type="entry name" value="LRR_dom_sf"/>
</dbReference>
<sequence>MDKINDDNIYCKFYKKEVIHKKVTSITRSIIFNIFDIFPIFLLHLLLLNESACLQIEISFLNEVENSTVNCNKTFDNLDIFCEARPSDKRASKIQPKLNFQDVSEDTPALTTLLHETDLIIASVTNPNDSEISSKKRRHDLILLKSNIITDALCDSPNHCQNNEESISGSEEMKPIEQYSNKKRKISDLIEFENSEWIVKTNTSITFDYSNKFLIQSKYFDKYIASELNHVKYNVTEFTKTNVDITTFEIFLFIIRFGYHKKCLEIKFDGFITLLELFYDLLCYAESNVICKVYNHLIPCLIIYKNDISSNIDTVTLENKFLIQKSLFLPFLHTFFEYVDVRFDKNTNILSFSKRESQINFYLFDKKNIDEIYIRTTPEVINILKTESDDELRLFYWLISLFKIIGIKISNDNIYNSEFKEKVKACKYENVALKVIDSDFDLCNSHVFESIISQKNNEIKFLELERVNISEDFLNFIKILCKIESLILYTCKLPAYSKFLCHLNFCFPKLKTLKVNTLVLTAAFFKSLRNLKIEYLDLDLELYDGIYTLCDLKLDNSRLGYKVIKFLVKSNALEFLSMKNVDFLRLNRTKYFSLLQRNYSSLDISGCFLNKNFMNFYSSNFKATSLSLRDLNSENLQKMLDLNSLHISTKILDLSKSCLDFNAIACLRKFKVLETLKLCSLPYVEFKYLNQEYSFEKNLYVIDLSDSKLIQENMVFLNRFEFLKELRLSRCNLKEGLIRYILQKSLFSSLERLKIPENSLDIYDFYLLSQIKNLKYLSITLENSIFRNSPKENDLMCFT</sequence>
<protein>
    <submittedName>
        <fullName evidence="2">Uncharacterized protein</fullName>
    </submittedName>
</protein>
<evidence type="ECO:0000313" key="2">
    <source>
        <dbReference type="EMBL" id="TBU00417.1"/>
    </source>
</evidence>
<dbReference type="Proteomes" id="UP000292362">
    <property type="component" value="Unassembled WGS sequence"/>
</dbReference>
<dbReference type="Gene3D" id="3.80.10.10">
    <property type="entry name" value="Ribonuclease Inhibitor"/>
    <property type="match status" value="2"/>
</dbReference>
<accession>A0A4Q9KZE9</accession>
<gene>
    <name evidence="2" type="ORF">CWI37_1011p0010</name>
</gene>
<organism evidence="2 3">
    <name type="scientific">Hamiltosporidium tvaerminnensis</name>
    <dbReference type="NCBI Taxonomy" id="1176355"/>
    <lineage>
        <taxon>Eukaryota</taxon>
        <taxon>Fungi</taxon>
        <taxon>Fungi incertae sedis</taxon>
        <taxon>Microsporidia</taxon>
        <taxon>Dubosqiidae</taxon>
        <taxon>Hamiltosporidium</taxon>
    </lineage>
</organism>
<feature type="non-terminal residue" evidence="2">
    <location>
        <position position="799"/>
    </location>
</feature>
<evidence type="ECO:0000256" key="1">
    <source>
        <dbReference type="SAM" id="Phobius"/>
    </source>
</evidence>
<dbReference type="VEuPathDB" id="MicrosporidiaDB:CWI37_1011p0010"/>
<dbReference type="AlphaFoldDB" id="A0A4Q9KZE9"/>
<comment type="caution">
    <text evidence="2">The sequence shown here is derived from an EMBL/GenBank/DDBJ whole genome shotgun (WGS) entry which is preliminary data.</text>
</comment>
<dbReference type="EMBL" id="PITJ01001011">
    <property type="protein sequence ID" value="TBU00417.1"/>
    <property type="molecule type" value="Genomic_DNA"/>
</dbReference>
<evidence type="ECO:0000313" key="3">
    <source>
        <dbReference type="Proteomes" id="UP000292362"/>
    </source>
</evidence>